<dbReference type="EMBL" id="SNSC02000019">
    <property type="protein sequence ID" value="TID16033.1"/>
    <property type="molecule type" value="Genomic_DNA"/>
</dbReference>
<dbReference type="Proteomes" id="UP000298493">
    <property type="component" value="Unassembled WGS sequence"/>
</dbReference>
<feature type="region of interest" description="Disordered" evidence="1">
    <location>
        <begin position="141"/>
        <end position="187"/>
    </location>
</feature>
<accession>A0A4Z1NMT8</accession>
<protein>
    <submittedName>
        <fullName evidence="2">Uncharacterized protein</fullName>
    </submittedName>
</protein>
<name>A0A4Z1NMT8_9PEZI</name>
<organism evidence="2 3">
    <name type="scientific">Venturia nashicola</name>
    <dbReference type="NCBI Taxonomy" id="86259"/>
    <lineage>
        <taxon>Eukaryota</taxon>
        <taxon>Fungi</taxon>
        <taxon>Dikarya</taxon>
        <taxon>Ascomycota</taxon>
        <taxon>Pezizomycotina</taxon>
        <taxon>Dothideomycetes</taxon>
        <taxon>Pleosporomycetidae</taxon>
        <taxon>Venturiales</taxon>
        <taxon>Venturiaceae</taxon>
        <taxon>Venturia</taxon>
    </lineage>
</organism>
<dbReference type="AlphaFoldDB" id="A0A4Z1NMT8"/>
<reference evidence="2 3" key="1">
    <citation type="submission" date="2019-04" db="EMBL/GenBank/DDBJ databases">
        <title>High contiguity whole genome sequence and gene annotation resource for two Venturia nashicola isolates.</title>
        <authorList>
            <person name="Prokchorchik M."/>
            <person name="Won K."/>
            <person name="Lee Y."/>
            <person name="Choi E.D."/>
            <person name="Segonzac C."/>
            <person name="Sohn K.H."/>
        </authorList>
    </citation>
    <scope>NUCLEOTIDE SEQUENCE [LARGE SCALE GENOMIC DNA]</scope>
    <source>
        <strain evidence="2 3">PRI2</strain>
    </source>
</reference>
<sequence>MADCCTSSLGLDDDYFLRDLTTQKPLTSKRNSYGYRTGSLCSTPSTSLSFRGRFEGLDDDYFLRDFTTQKPLTFKRNSDGVQHRHPVSYSYSNPYQQQYQPVSNENWSVSPASATLLPVLRKSVPASVPTHIQRKFIHLPNFSHSTADPGERKSCSAQQSSKDVNAPPNTSNQASRQHTSPSKQPASPAIRQIWMTAKQQIPQMNNNACGYSRLNIKIKDIPTAIQTIQASRPFPSTQDLRHRDGWI</sequence>
<feature type="compositionally biased region" description="Polar residues" evidence="1">
    <location>
        <begin position="155"/>
        <end position="185"/>
    </location>
</feature>
<gene>
    <name evidence="2" type="ORF">E6O75_ATG09091</name>
</gene>
<evidence type="ECO:0000313" key="2">
    <source>
        <dbReference type="EMBL" id="TID16033.1"/>
    </source>
</evidence>
<evidence type="ECO:0000313" key="3">
    <source>
        <dbReference type="Proteomes" id="UP000298493"/>
    </source>
</evidence>
<comment type="caution">
    <text evidence="2">The sequence shown here is derived from an EMBL/GenBank/DDBJ whole genome shotgun (WGS) entry which is preliminary data.</text>
</comment>
<keyword evidence="3" id="KW-1185">Reference proteome</keyword>
<proteinExistence type="predicted"/>
<evidence type="ECO:0000256" key="1">
    <source>
        <dbReference type="SAM" id="MobiDB-lite"/>
    </source>
</evidence>